<evidence type="ECO:0008006" key="5">
    <source>
        <dbReference type="Google" id="ProtNLM"/>
    </source>
</evidence>
<feature type="region of interest" description="Disordered" evidence="2">
    <location>
        <begin position="153"/>
        <end position="191"/>
    </location>
</feature>
<sequence>MARGSAGPKGSRGAAAAAATEASAGAATEASAEQQRENFSRQGGSDDGQGSERGSDGDSASCIESSTDVRALLERVRRLERDMDKLKEDNASAKESLADLKEGQANTNMLLGKLVQLQEAATTRQAPTVDSRTHPERVAHIEASMVETEVLVQHTAASSRPPSVTDRAGPSSASQQLEGQPRPFAGHLNPRHFNSKVESAQAFFFRLETEAFKAQGPIGKLQTLAHLAGDNLSALIEQLRKEHGDCGYEAIKEALIARYPAPSMEESTNDFLRCHRHGMAWPKYLSRLKDRFEKSTIADGAAASFLYGELEGTGHHIEASTQTAEMVQALCVRLDVAEYRLEAQAGGNVFVLPLTGAAHLLERFTATADALVREQQARTKAESAITRYEARAKTVAEQNESKLHLAAAKQEKCEAVCEKQELQLERLREQLAGAEGQLVVANRKLAEAEARAPVASATPAATSQFHASAGMMVAQSENLTPSRRLDFVLSKADRPPNPERLEDELFNYAMIGSTERALQAFFFDPAGSKGSSSCKEFVVLMASHLSRVDPQVTNSRRCELIVDRLRGTAALWALDERMSPVFDQLAPSMLLQKLLATFNSGDSPHELEEQLRTFRQGSAPLHDALQLWRDLMARTGLRTDTPEGFFLFRTMITNDLRIKMLSVVQSQSFEKYAETALAHDTHLRAEKKAIAALPAPRAAAAPTAIASSVVPMDVDAVARSASGSSTSKRFTGRCFYCKFVGHRVAECRGKAADEKTGRTDHKDKGLAAVEAVSPLPSSSSSSSSEN</sequence>
<proteinExistence type="predicted"/>
<protein>
    <recommendedName>
        <fullName evidence="5">CCHC-type domain-containing protein</fullName>
    </recommendedName>
</protein>
<feature type="compositionally biased region" description="Low complexity" evidence="2">
    <location>
        <begin position="1"/>
        <end position="32"/>
    </location>
</feature>
<evidence type="ECO:0000256" key="1">
    <source>
        <dbReference type="SAM" id="Coils"/>
    </source>
</evidence>
<dbReference type="Proteomes" id="UP001527925">
    <property type="component" value="Unassembled WGS sequence"/>
</dbReference>
<comment type="caution">
    <text evidence="3">The sequence shown here is derived from an EMBL/GenBank/DDBJ whole genome shotgun (WGS) entry which is preliminary data.</text>
</comment>
<evidence type="ECO:0000256" key="2">
    <source>
        <dbReference type="SAM" id="MobiDB-lite"/>
    </source>
</evidence>
<feature type="coiled-coil region" evidence="1">
    <location>
        <begin position="69"/>
        <end position="103"/>
    </location>
</feature>
<organism evidence="3 4">
    <name type="scientific">Polyrhizophydium stewartii</name>
    <dbReference type="NCBI Taxonomy" id="2732419"/>
    <lineage>
        <taxon>Eukaryota</taxon>
        <taxon>Fungi</taxon>
        <taxon>Fungi incertae sedis</taxon>
        <taxon>Chytridiomycota</taxon>
        <taxon>Chytridiomycota incertae sedis</taxon>
        <taxon>Chytridiomycetes</taxon>
        <taxon>Rhizophydiales</taxon>
        <taxon>Rhizophydiales incertae sedis</taxon>
        <taxon>Polyrhizophydium</taxon>
    </lineage>
</organism>
<evidence type="ECO:0000313" key="3">
    <source>
        <dbReference type="EMBL" id="KAL2913759.1"/>
    </source>
</evidence>
<name>A0ABR4N2N4_9FUNG</name>
<dbReference type="EMBL" id="JADGIZ020000042">
    <property type="protein sequence ID" value="KAL2913759.1"/>
    <property type="molecule type" value="Genomic_DNA"/>
</dbReference>
<feature type="region of interest" description="Disordered" evidence="2">
    <location>
        <begin position="749"/>
        <end position="786"/>
    </location>
</feature>
<evidence type="ECO:0000313" key="4">
    <source>
        <dbReference type="Proteomes" id="UP001527925"/>
    </source>
</evidence>
<reference evidence="3 4" key="1">
    <citation type="submission" date="2023-09" db="EMBL/GenBank/DDBJ databases">
        <title>Pangenome analysis of Batrachochytrium dendrobatidis and related Chytrids.</title>
        <authorList>
            <person name="Yacoub M.N."/>
            <person name="Stajich J.E."/>
            <person name="James T.Y."/>
        </authorList>
    </citation>
    <scope>NUCLEOTIDE SEQUENCE [LARGE SCALE GENOMIC DNA]</scope>
    <source>
        <strain evidence="3 4">JEL0888</strain>
    </source>
</reference>
<keyword evidence="1" id="KW-0175">Coiled coil</keyword>
<feature type="coiled-coil region" evidence="1">
    <location>
        <begin position="371"/>
        <end position="451"/>
    </location>
</feature>
<keyword evidence="4" id="KW-1185">Reference proteome</keyword>
<feature type="compositionally biased region" description="Basic and acidic residues" evidence="2">
    <location>
        <begin position="749"/>
        <end position="765"/>
    </location>
</feature>
<gene>
    <name evidence="3" type="ORF">HK105_206775</name>
</gene>
<feature type="compositionally biased region" description="Low complexity" evidence="2">
    <location>
        <begin position="777"/>
        <end position="786"/>
    </location>
</feature>
<accession>A0ABR4N2N4</accession>
<feature type="region of interest" description="Disordered" evidence="2">
    <location>
        <begin position="1"/>
        <end position="67"/>
    </location>
</feature>